<accession>A0A0V1EKM3</accession>
<proteinExistence type="predicted"/>
<dbReference type="Proteomes" id="UP000055024">
    <property type="component" value="Unassembled WGS sequence"/>
</dbReference>
<reference evidence="1 2" key="1">
    <citation type="submission" date="2015-01" db="EMBL/GenBank/DDBJ databases">
        <title>Evolution of Trichinella species and genotypes.</title>
        <authorList>
            <person name="Korhonen P.K."/>
            <person name="Edoardo P."/>
            <person name="Giuseppe L.R."/>
            <person name="Gasser R.B."/>
        </authorList>
    </citation>
    <scope>NUCLEOTIDE SEQUENCE [LARGE SCALE GENOMIC DNA]</scope>
    <source>
        <strain evidence="1">ISS1029</strain>
    </source>
</reference>
<dbReference type="EMBL" id="JYDP01007255">
    <property type="protein sequence ID" value="KRY74294.1"/>
    <property type="molecule type" value="Genomic_DNA"/>
</dbReference>
<organism evidence="1 2">
    <name type="scientific">Trichinella zimbabwensis</name>
    <dbReference type="NCBI Taxonomy" id="268475"/>
    <lineage>
        <taxon>Eukaryota</taxon>
        <taxon>Metazoa</taxon>
        <taxon>Ecdysozoa</taxon>
        <taxon>Nematoda</taxon>
        <taxon>Enoplea</taxon>
        <taxon>Dorylaimia</taxon>
        <taxon>Trichinellida</taxon>
        <taxon>Trichinellidae</taxon>
        <taxon>Trichinella</taxon>
    </lineage>
</organism>
<comment type="caution">
    <text evidence="1">The sequence shown here is derived from an EMBL/GenBank/DDBJ whole genome shotgun (WGS) entry which is preliminary data.</text>
</comment>
<evidence type="ECO:0000313" key="2">
    <source>
        <dbReference type="Proteomes" id="UP000055024"/>
    </source>
</evidence>
<name>A0A0V1EKM3_9BILA</name>
<evidence type="ECO:0000313" key="1">
    <source>
        <dbReference type="EMBL" id="KRY74294.1"/>
    </source>
</evidence>
<protein>
    <submittedName>
        <fullName evidence="1">Uncharacterized protein</fullName>
    </submittedName>
</protein>
<keyword evidence="2" id="KW-1185">Reference proteome</keyword>
<dbReference type="AlphaFoldDB" id="A0A0V1EKM3"/>
<sequence length="38" mass="4242">MATPQSHLTSYLGTPRGCLAQPQWERMILHLHRLSGPG</sequence>
<gene>
    <name evidence="1" type="ORF">T11_11831</name>
</gene>